<sequence>MSNLDLDALSLGELKQLEKDVAKAIGNFEERQKAAAFEKVDALAKDLGYSLPDLAELSVSRKRPASTPKYRHPENAEITWSGRGRKPAWLAEAIAGGKSLEDFAI</sequence>
<dbReference type="EMBL" id="JADFFK010000022">
    <property type="protein sequence ID" value="MBE9639857.1"/>
    <property type="molecule type" value="Genomic_DNA"/>
</dbReference>
<evidence type="ECO:0000256" key="2">
    <source>
        <dbReference type="ARBA" id="ARBA00010610"/>
    </source>
</evidence>
<dbReference type="SUPFAM" id="SSF81273">
    <property type="entry name" value="H-NS histone-like proteins"/>
    <property type="match status" value="1"/>
</dbReference>
<comment type="caution">
    <text evidence="6">The sequence shown here is derived from an EMBL/GenBank/DDBJ whole genome shotgun (WGS) entry which is preliminary data.</text>
</comment>
<dbReference type="Proteomes" id="UP000607796">
    <property type="component" value="Unassembled WGS sequence"/>
</dbReference>
<gene>
    <name evidence="6" type="ORF">IQ782_23670</name>
</gene>
<accession>A0ABR9X8T9</accession>
<dbReference type="Pfam" id="PF00816">
    <property type="entry name" value="Histone_HNS"/>
    <property type="match status" value="1"/>
</dbReference>
<reference evidence="6 7" key="1">
    <citation type="journal article" date="2021" name="Int. J. Syst. Evol. Microbiol.">
        <title>Salipiger mangrovisoli sp. nov., isolated from mangrove soil and the proposal for the reclassification of Paraphaeobacter pallidus as Salipiger pallidus comb. nov.</title>
        <authorList>
            <person name="Du J."/>
            <person name="Liu Y."/>
            <person name="Pei T."/>
            <person name="Deng M.R."/>
            <person name="Zhu H."/>
        </authorList>
    </citation>
    <scope>NUCLEOTIDE SEQUENCE [LARGE SCALE GENOMIC DNA]</scope>
    <source>
        <strain evidence="6 7">6D45A</strain>
    </source>
</reference>
<dbReference type="SMART" id="SM00528">
    <property type="entry name" value="HNS"/>
    <property type="match status" value="1"/>
</dbReference>
<dbReference type="Gene3D" id="4.10.430.10">
    <property type="entry name" value="Histone-like protein H-NS, C-terminal domain"/>
    <property type="match status" value="1"/>
</dbReference>
<dbReference type="RefSeq" id="WP_194137126.1">
    <property type="nucleotide sequence ID" value="NZ_JADFFK010000022.1"/>
</dbReference>
<evidence type="ECO:0000313" key="7">
    <source>
        <dbReference type="Proteomes" id="UP000607796"/>
    </source>
</evidence>
<comment type="similarity">
    <text evidence="2">Belongs to the histone-like protein H-NS family.</text>
</comment>
<feature type="domain" description="DNA-binding protein H-NS-like C-terminal" evidence="5">
    <location>
        <begin position="60"/>
        <end position="105"/>
    </location>
</feature>
<keyword evidence="7" id="KW-1185">Reference proteome</keyword>
<dbReference type="PANTHER" id="PTHR38097">
    <property type="match status" value="1"/>
</dbReference>
<proteinExistence type="inferred from homology"/>
<dbReference type="InterPro" id="IPR037150">
    <property type="entry name" value="H-NS_C_dom_sf"/>
</dbReference>
<keyword evidence="3" id="KW-0963">Cytoplasm</keyword>
<dbReference type="PANTHER" id="PTHR38097:SF2">
    <property type="entry name" value="DNA-BINDING PROTEIN STPA"/>
    <property type="match status" value="1"/>
</dbReference>
<evidence type="ECO:0000256" key="1">
    <source>
        <dbReference type="ARBA" id="ARBA00004453"/>
    </source>
</evidence>
<evidence type="ECO:0000256" key="4">
    <source>
        <dbReference type="ARBA" id="ARBA00023125"/>
    </source>
</evidence>
<comment type="subcellular location">
    <subcellularLocation>
        <location evidence="1">Cytoplasm</location>
        <location evidence="1">Nucleoid</location>
    </subcellularLocation>
</comment>
<evidence type="ECO:0000256" key="3">
    <source>
        <dbReference type="ARBA" id="ARBA00022490"/>
    </source>
</evidence>
<name>A0ABR9X8T9_9RHOB</name>
<keyword evidence="4" id="KW-0238">DNA-binding</keyword>
<protein>
    <submittedName>
        <fullName evidence="6">H-NS histone family protein</fullName>
    </submittedName>
</protein>
<evidence type="ECO:0000259" key="5">
    <source>
        <dbReference type="SMART" id="SM00528"/>
    </source>
</evidence>
<dbReference type="InterPro" id="IPR027444">
    <property type="entry name" value="H-NS_C_dom"/>
</dbReference>
<evidence type="ECO:0000313" key="6">
    <source>
        <dbReference type="EMBL" id="MBE9639857.1"/>
    </source>
</evidence>
<organism evidence="6 7">
    <name type="scientific">Salipiger mangrovisoli</name>
    <dbReference type="NCBI Taxonomy" id="2865933"/>
    <lineage>
        <taxon>Bacteria</taxon>
        <taxon>Pseudomonadati</taxon>
        <taxon>Pseudomonadota</taxon>
        <taxon>Alphaproteobacteria</taxon>
        <taxon>Rhodobacterales</taxon>
        <taxon>Roseobacteraceae</taxon>
        <taxon>Salipiger</taxon>
    </lineage>
</organism>